<proteinExistence type="predicted"/>
<gene>
    <name evidence="1" type="ORF">DL968_04760</name>
</gene>
<dbReference type="AlphaFoldDB" id="A0A826VJW8"/>
<organism evidence="1 2">
    <name type="scientific">Escherichia coli</name>
    <dbReference type="NCBI Taxonomy" id="562"/>
    <lineage>
        <taxon>Bacteria</taxon>
        <taxon>Pseudomonadati</taxon>
        <taxon>Pseudomonadota</taxon>
        <taxon>Gammaproteobacteria</taxon>
        <taxon>Enterobacterales</taxon>
        <taxon>Enterobacteriaceae</taxon>
        <taxon>Escherichia</taxon>
    </lineage>
</organism>
<name>A0A826VJW8_ECOLX</name>
<sequence>MKNQLIATASQGYDSRAPYKTGAGISLLKTTEAHSTRPACFFVPHSHTLSMVGCTGAEQSAPVSSVSGKANPVQSATSEISLLRGGYLNHTEEAANMATTPTLVHSQTAFIWRFIAFGASEHQIIHVTAWTEREARSRCPSGCVAVFAARIRQGVAHV</sequence>
<evidence type="ECO:0000313" key="1">
    <source>
        <dbReference type="EMBL" id="EGE1986974.1"/>
    </source>
</evidence>
<protein>
    <submittedName>
        <fullName evidence="1">Host cell division inhibitor Icd-like protein</fullName>
    </submittedName>
</protein>
<accession>A0A826VJW8</accession>
<evidence type="ECO:0000313" key="2">
    <source>
        <dbReference type="Proteomes" id="UP000854059"/>
    </source>
</evidence>
<dbReference type="RefSeq" id="WP_073820850.1">
    <property type="nucleotide sequence ID" value="NZ_CABVWA010000015.1"/>
</dbReference>
<comment type="caution">
    <text evidence="1">The sequence shown here is derived from an EMBL/GenBank/DDBJ whole genome shotgun (WGS) entry which is preliminary data.</text>
</comment>
<dbReference type="EMBL" id="AAVTXU010000012">
    <property type="protein sequence ID" value="EGE1986974.1"/>
    <property type="molecule type" value="Genomic_DNA"/>
</dbReference>
<dbReference type="InterPro" id="IPR018880">
    <property type="entry name" value="Phage_P4_Ash"/>
</dbReference>
<dbReference type="NCBIfam" id="NF033153">
    <property type="entry name" value="phage_ICD_like"/>
    <property type="match status" value="1"/>
</dbReference>
<dbReference type="Pfam" id="PF10554">
    <property type="entry name" value="Phage_ASH"/>
    <property type="match status" value="1"/>
</dbReference>
<dbReference type="Proteomes" id="UP000854059">
    <property type="component" value="Unassembled WGS sequence"/>
</dbReference>
<reference evidence="1" key="1">
    <citation type="submission" date="2018-05" db="EMBL/GenBank/DDBJ databases">
        <authorList>
            <person name="Ashton P.M."/>
            <person name="Dallman T."/>
            <person name="Nair S."/>
            <person name="De Pinna E."/>
            <person name="Peters T."/>
            <person name="Grant K."/>
        </authorList>
    </citation>
    <scope>NUCLEOTIDE SEQUENCE</scope>
    <source>
        <strain evidence="1">412057</strain>
    </source>
</reference>